<proteinExistence type="predicted"/>
<gene>
    <name evidence="3" type="primary">Dsim\GD17155</name>
    <name evidence="3" type="ORF">Dsim_GD17155</name>
</gene>
<evidence type="ECO:0000256" key="1">
    <source>
        <dbReference type="SAM" id="MobiDB-lite"/>
    </source>
</evidence>
<feature type="compositionally biased region" description="Low complexity" evidence="1">
    <location>
        <begin position="152"/>
        <end position="197"/>
    </location>
</feature>
<dbReference type="PhylomeDB" id="B4R4M5"/>
<dbReference type="EMBL" id="CM000366">
    <property type="protein sequence ID" value="EDX17879.1"/>
    <property type="molecule type" value="Genomic_DNA"/>
</dbReference>
<keyword evidence="2" id="KW-0732">Signal</keyword>
<dbReference type="AlphaFoldDB" id="B4R4M5"/>
<dbReference type="OMA" id="PIYPPYF"/>
<keyword evidence="4" id="KW-1185">Reference proteome</keyword>
<dbReference type="Proteomes" id="UP000000304">
    <property type="component" value="Chromosome X"/>
</dbReference>
<evidence type="ECO:0000313" key="4">
    <source>
        <dbReference type="Proteomes" id="UP000000304"/>
    </source>
</evidence>
<accession>B4R4M5</accession>
<feature type="chain" id="PRO_5002824937" evidence="2">
    <location>
        <begin position="18"/>
        <end position="354"/>
    </location>
</feature>
<organism evidence="3 4">
    <name type="scientific">Drosophila simulans</name>
    <name type="common">Fruit fly</name>
    <dbReference type="NCBI Taxonomy" id="7240"/>
    <lineage>
        <taxon>Eukaryota</taxon>
        <taxon>Metazoa</taxon>
        <taxon>Ecdysozoa</taxon>
        <taxon>Arthropoda</taxon>
        <taxon>Hexapoda</taxon>
        <taxon>Insecta</taxon>
        <taxon>Pterygota</taxon>
        <taxon>Neoptera</taxon>
        <taxon>Endopterygota</taxon>
        <taxon>Diptera</taxon>
        <taxon>Brachycera</taxon>
        <taxon>Muscomorpha</taxon>
        <taxon>Ephydroidea</taxon>
        <taxon>Drosophilidae</taxon>
        <taxon>Drosophila</taxon>
        <taxon>Sophophora</taxon>
    </lineage>
</organism>
<protein>
    <submittedName>
        <fullName evidence="3">GD17155</fullName>
    </submittedName>
</protein>
<dbReference type="OrthoDB" id="7872970at2759"/>
<feature type="compositionally biased region" description="Low complexity" evidence="1">
    <location>
        <begin position="289"/>
        <end position="298"/>
    </location>
</feature>
<dbReference type="HOGENOM" id="CLU_069463_0_0_1"/>
<feature type="compositionally biased region" description="Polar residues" evidence="1">
    <location>
        <begin position="256"/>
        <end position="268"/>
    </location>
</feature>
<feature type="region of interest" description="Disordered" evidence="1">
    <location>
        <begin position="25"/>
        <end position="78"/>
    </location>
</feature>
<feature type="signal peptide" evidence="2">
    <location>
        <begin position="1"/>
        <end position="17"/>
    </location>
</feature>
<feature type="compositionally biased region" description="Gly residues" evidence="1">
    <location>
        <begin position="119"/>
        <end position="151"/>
    </location>
</feature>
<reference evidence="3 4" key="1">
    <citation type="journal article" date="2007" name="Nature">
        <title>Evolution of genes and genomes on the Drosophila phylogeny.</title>
        <authorList>
            <consortium name="Drosophila 12 Genomes Consortium"/>
            <person name="Clark A.G."/>
            <person name="Eisen M.B."/>
            <person name="Smith D.R."/>
            <person name="Bergman C.M."/>
            <person name="Oliver B."/>
            <person name="Markow T.A."/>
            <person name="Kaufman T.C."/>
            <person name="Kellis M."/>
            <person name="Gelbart W."/>
            <person name="Iyer V.N."/>
            <person name="Pollard D.A."/>
            <person name="Sackton T.B."/>
            <person name="Larracuente A.M."/>
            <person name="Singh N.D."/>
            <person name="Abad J.P."/>
            <person name="Abt D.N."/>
            <person name="Adryan B."/>
            <person name="Aguade M."/>
            <person name="Akashi H."/>
            <person name="Anderson W.W."/>
            <person name="Aquadro C.F."/>
            <person name="Ardell D.H."/>
            <person name="Arguello R."/>
            <person name="Artieri C.G."/>
            <person name="Barbash D.A."/>
            <person name="Barker D."/>
            <person name="Barsanti P."/>
            <person name="Batterham P."/>
            <person name="Batzoglou S."/>
            <person name="Begun D."/>
            <person name="Bhutkar A."/>
            <person name="Blanco E."/>
            <person name="Bosak S.A."/>
            <person name="Bradley R.K."/>
            <person name="Brand A.D."/>
            <person name="Brent M.R."/>
            <person name="Brooks A.N."/>
            <person name="Brown R.H."/>
            <person name="Butlin R.K."/>
            <person name="Caggese C."/>
            <person name="Calvi B.R."/>
            <person name="Bernardo de Carvalho A."/>
            <person name="Caspi A."/>
            <person name="Castrezana S."/>
            <person name="Celniker S.E."/>
            <person name="Chang J.L."/>
            <person name="Chapple C."/>
            <person name="Chatterji S."/>
            <person name="Chinwalla A."/>
            <person name="Civetta A."/>
            <person name="Clifton S.W."/>
            <person name="Comeron J.M."/>
            <person name="Costello J.C."/>
            <person name="Coyne J.A."/>
            <person name="Daub J."/>
            <person name="David R.G."/>
            <person name="Delcher A.L."/>
            <person name="Delehaunty K."/>
            <person name="Do C.B."/>
            <person name="Ebling H."/>
            <person name="Edwards K."/>
            <person name="Eickbush T."/>
            <person name="Evans J.D."/>
            <person name="Filipski A."/>
            <person name="Findeiss S."/>
            <person name="Freyhult E."/>
            <person name="Fulton L."/>
            <person name="Fulton R."/>
            <person name="Garcia A.C."/>
            <person name="Gardiner A."/>
            <person name="Garfield D.A."/>
            <person name="Garvin B.E."/>
            <person name="Gibson G."/>
            <person name="Gilbert D."/>
            <person name="Gnerre S."/>
            <person name="Godfrey J."/>
            <person name="Good R."/>
            <person name="Gotea V."/>
            <person name="Gravely B."/>
            <person name="Greenberg A.J."/>
            <person name="Griffiths-Jones S."/>
            <person name="Gross S."/>
            <person name="Guigo R."/>
            <person name="Gustafson E.A."/>
            <person name="Haerty W."/>
            <person name="Hahn M.W."/>
            <person name="Halligan D.L."/>
            <person name="Halpern A.L."/>
            <person name="Halter G.M."/>
            <person name="Han M.V."/>
            <person name="Heger A."/>
            <person name="Hillier L."/>
            <person name="Hinrichs A.S."/>
            <person name="Holmes I."/>
            <person name="Hoskins R.A."/>
            <person name="Hubisz M.J."/>
            <person name="Hultmark D."/>
            <person name="Huntley M.A."/>
            <person name="Jaffe D.B."/>
            <person name="Jagadeeshan S."/>
            <person name="Jeck W.R."/>
            <person name="Johnson J."/>
            <person name="Jones C.D."/>
            <person name="Jordan W.C."/>
            <person name="Karpen G.H."/>
            <person name="Kataoka E."/>
            <person name="Keightley P.D."/>
            <person name="Kheradpour P."/>
            <person name="Kirkness E.F."/>
            <person name="Koerich L.B."/>
            <person name="Kristiansen K."/>
            <person name="Kudrna D."/>
            <person name="Kulathinal R.J."/>
            <person name="Kumar S."/>
            <person name="Kwok R."/>
            <person name="Lander E."/>
            <person name="Langley C.H."/>
            <person name="Lapoint R."/>
            <person name="Lazzaro B.P."/>
            <person name="Lee S.J."/>
            <person name="Levesque L."/>
            <person name="Li R."/>
            <person name="Lin C.F."/>
            <person name="Lin M.F."/>
            <person name="Lindblad-Toh K."/>
            <person name="Llopart A."/>
            <person name="Long M."/>
            <person name="Low L."/>
            <person name="Lozovsky E."/>
            <person name="Lu J."/>
            <person name="Luo M."/>
            <person name="Machado C.A."/>
            <person name="Makalowski W."/>
            <person name="Marzo M."/>
            <person name="Matsuda M."/>
            <person name="Matzkin L."/>
            <person name="McAllister B."/>
            <person name="McBride C.S."/>
            <person name="McKernan B."/>
            <person name="McKernan K."/>
            <person name="Mendez-Lago M."/>
            <person name="Minx P."/>
            <person name="Mollenhauer M.U."/>
            <person name="Montooth K."/>
            <person name="Mount S.M."/>
            <person name="Mu X."/>
            <person name="Myers E."/>
            <person name="Negre B."/>
            <person name="Newfeld S."/>
            <person name="Nielsen R."/>
            <person name="Noor M.A."/>
            <person name="O'Grady P."/>
            <person name="Pachter L."/>
            <person name="Papaceit M."/>
            <person name="Parisi M.J."/>
            <person name="Parisi M."/>
            <person name="Parts L."/>
            <person name="Pedersen J.S."/>
            <person name="Pesole G."/>
            <person name="Phillippy A.M."/>
            <person name="Ponting C.P."/>
            <person name="Pop M."/>
            <person name="Porcelli D."/>
            <person name="Powell J.R."/>
            <person name="Prohaska S."/>
            <person name="Pruitt K."/>
            <person name="Puig M."/>
            <person name="Quesneville H."/>
            <person name="Ram K.R."/>
            <person name="Rand D."/>
            <person name="Rasmussen M.D."/>
            <person name="Reed L.K."/>
            <person name="Reenan R."/>
            <person name="Reily A."/>
            <person name="Remington K.A."/>
            <person name="Rieger T.T."/>
            <person name="Ritchie M.G."/>
            <person name="Robin C."/>
            <person name="Rogers Y.H."/>
            <person name="Rohde C."/>
            <person name="Rozas J."/>
            <person name="Rubenfield M.J."/>
            <person name="Ruiz A."/>
            <person name="Russo S."/>
            <person name="Salzberg S.L."/>
            <person name="Sanchez-Gracia A."/>
            <person name="Saranga D.J."/>
            <person name="Sato H."/>
            <person name="Schaeffer S.W."/>
            <person name="Schatz M.C."/>
            <person name="Schlenke T."/>
            <person name="Schwartz R."/>
            <person name="Segarra C."/>
            <person name="Singh R.S."/>
            <person name="Sirot L."/>
            <person name="Sirota M."/>
            <person name="Sisneros N.B."/>
            <person name="Smith C.D."/>
            <person name="Smith T.F."/>
            <person name="Spieth J."/>
            <person name="Stage D.E."/>
            <person name="Stark A."/>
            <person name="Stephan W."/>
            <person name="Strausberg R.L."/>
            <person name="Strempel S."/>
            <person name="Sturgill D."/>
            <person name="Sutton G."/>
            <person name="Sutton G.G."/>
            <person name="Tao W."/>
            <person name="Teichmann S."/>
            <person name="Tobari Y.N."/>
            <person name="Tomimura Y."/>
            <person name="Tsolas J.M."/>
            <person name="Valente V.L."/>
            <person name="Venter E."/>
            <person name="Venter J.C."/>
            <person name="Vicario S."/>
            <person name="Vieira F.G."/>
            <person name="Vilella A.J."/>
            <person name="Villasante A."/>
            <person name="Walenz B."/>
            <person name="Wang J."/>
            <person name="Wasserman M."/>
            <person name="Watts T."/>
            <person name="Wilson D."/>
            <person name="Wilson R.K."/>
            <person name="Wing R.A."/>
            <person name="Wolfner M.F."/>
            <person name="Wong A."/>
            <person name="Wong G.K."/>
            <person name="Wu C.I."/>
            <person name="Wu G."/>
            <person name="Yamamoto D."/>
            <person name="Yang H.P."/>
            <person name="Yang S.P."/>
            <person name="Yorke J.A."/>
            <person name="Yoshida K."/>
            <person name="Zdobnov E."/>
            <person name="Zhang P."/>
            <person name="Zhang Y."/>
            <person name="Zimin A.V."/>
            <person name="Baldwin J."/>
            <person name="Abdouelleil A."/>
            <person name="Abdulkadir J."/>
            <person name="Abebe A."/>
            <person name="Abera B."/>
            <person name="Abreu J."/>
            <person name="Acer S.C."/>
            <person name="Aftuck L."/>
            <person name="Alexander A."/>
            <person name="An P."/>
            <person name="Anderson E."/>
            <person name="Anderson S."/>
            <person name="Arachi H."/>
            <person name="Azer M."/>
            <person name="Bachantsang P."/>
            <person name="Barry A."/>
            <person name="Bayul T."/>
            <person name="Berlin A."/>
            <person name="Bessette D."/>
            <person name="Bloom T."/>
            <person name="Blye J."/>
            <person name="Boguslavskiy L."/>
            <person name="Bonnet C."/>
            <person name="Boukhgalter B."/>
            <person name="Bourzgui I."/>
            <person name="Brown A."/>
            <person name="Cahill P."/>
            <person name="Channer S."/>
            <person name="Cheshatsang Y."/>
            <person name="Chuda L."/>
            <person name="Citroen M."/>
            <person name="Collymore A."/>
            <person name="Cooke P."/>
            <person name="Costello M."/>
            <person name="D'Aco K."/>
            <person name="Daza R."/>
            <person name="De Haan G."/>
            <person name="DeGray S."/>
            <person name="DeMaso C."/>
            <person name="Dhargay N."/>
            <person name="Dooley K."/>
            <person name="Dooley E."/>
            <person name="Doricent M."/>
            <person name="Dorje P."/>
            <person name="Dorjee K."/>
            <person name="Dupes A."/>
            <person name="Elong R."/>
            <person name="Falk J."/>
            <person name="Farina A."/>
            <person name="Faro S."/>
            <person name="Ferguson D."/>
            <person name="Fisher S."/>
            <person name="Foley C.D."/>
            <person name="Franke A."/>
            <person name="Friedrich D."/>
            <person name="Gadbois L."/>
            <person name="Gearin G."/>
            <person name="Gearin C.R."/>
            <person name="Giannoukos G."/>
            <person name="Goode T."/>
            <person name="Graham J."/>
            <person name="Grandbois E."/>
            <person name="Grewal S."/>
            <person name="Gyaltsen K."/>
            <person name="Hafez N."/>
            <person name="Hagos B."/>
            <person name="Hall J."/>
            <person name="Henson C."/>
            <person name="Hollinger A."/>
            <person name="Honan T."/>
            <person name="Huard M.D."/>
            <person name="Hughes L."/>
            <person name="Hurhula B."/>
            <person name="Husby M.E."/>
            <person name="Kamat A."/>
            <person name="Kanga B."/>
            <person name="Kashin S."/>
            <person name="Khazanovich D."/>
            <person name="Kisner P."/>
            <person name="Lance K."/>
            <person name="Lara M."/>
            <person name="Lee W."/>
            <person name="Lennon N."/>
            <person name="Letendre F."/>
            <person name="LeVine R."/>
            <person name="Lipovsky A."/>
            <person name="Liu X."/>
            <person name="Liu J."/>
            <person name="Liu S."/>
            <person name="Lokyitsang T."/>
            <person name="Lokyitsang Y."/>
            <person name="Lubonja R."/>
            <person name="Lui A."/>
            <person name="MacDonald P."/>
            <person name="Magnisalis V."/>
            <person name="Maru K."/>
            <person name="Matthews C."/>
            <person name="McCusker W."/>
            <person name="McDonough S."/>
            <person name="Mehta T."/>
            <person name="Meldrim J."/>
            <person name="Meneus L."/>
            <person name="Mihai O."/>
            <person name="Mihalev A."/>
            <person name="Mihova T."/>
            <person name="Mittelman R."/>
            <person name="Mlenga V."/>
            <person name="Montmayeur A."/>
            <person name="Mulrain L."/>
            <person name="Navidi A."/>
            <person name="Naylor J."/>
            <person name="Negash T."/>
            <person name="Nguyen T."/>
            <person name="Nguyen N."/>
            <person name="Nicol R."/>
            <person name="Norbu C."/>
            <person name="Norbu N."/>
            <person name="Novod N."/>
            <person name="O'Neill B."/>
            <person name="Osman S."/>
            <person name="Markiewicz E."/>
            <person name="Oyono O.L."/>
            <person name="Patti C."/>
            <person name="Phunkhang P."/>
            <person name="Pierre F."/>
            <person name="Priest M."/>
            <person name="Raghuraman S."/>
            <person name="Rege F."/>
            <person name="Reyes R."/>
            <person name="Rise C."/>
            <person name="Rogov P."/>
            <person name="Ross K."/>
            <person name="Ryan E."/>
            <person name="Settipalli S."/>
            <person name="Shea T."/>
            <person name="Sherpa N."/>
            <person name="Shi L."/>
            <person name="Shih D."/>
            <person name="Sparrow T."/>
            <person name="Spaulding J."/>
            <person name="Stalker J."/>
            <person name="Stange-Thomann N."/>
            <person name="Stavropoulos S."/>
            <person name="Stone C."/>
            <person name="Strader C."/>
            <person name="Tesfaye S."/>
            <person name="Thomson T."/>
            <person name="Thoulutsang Y."/>
            <person name="Thoulutsang D."/>
            <person name="Topham K."/>
            <person name="Topping I."/>
            <person name="Tsamla T."/>
            <person name="Vassiliev H."/>
            <person name="Vo A."/>
            <person name="Wangchuk T."/>
            <person name="Wangdi T."/>
            <person name="Weiand M."/>
            <person name="Wilkinson J."/>
            <person name="Wilson A."/>
            <person name="Yadav S."/>
            <person name="Young G."/>
            <person name="Yu Q."/>
            <person name="Zembek L."/>
            <person name="Zhong D."/>
            <person name="Zimmer A."/>
            <person name="Zwirko Z."/>
            <person name="Jaffe D.B."/>
            <person name="Alvarez P."/>
            <person name="Brockman W."/>
            <person name="Butler J."/>
            <person name="Chin C."/>
            <person name="Gnerre S."/>
            <person name="Grabherr M."/>
            <person name="Kleber M."/>
            <person name="Mauceli E."/>
            <person name="MacCallum I."/>
        </authorList>
    </citation>
    <scope>NUCLEOTIDE SEQUENCE [LARGE SCALE GENOMIC DNA]</scope>
    <source>
        <strain evidence="4">white501</strain>
    </source>
</reference>
<feature type="region of interest" description="Disordered" evidence="1">
    <location>
        <begin position="116"/>
        <end position="340"/>
    </location>
</feature>
<name>B4R4M5_DROSI</name>
<feature type="compositionally biased region" description="Basic and acidic residues" evidence="1">
    <location>
        <begin position="312"/>
        <end position="323"/>
    </location>
</feature>
<evidence type="ECO:0000313" key="3">
    <source>
        <dbReference type="EMBL" id="EDX17879.1"/>
    </source>
</evidence>
<feature type="compositionally biased region" description="Gly residues" evidence="1">
    <location>
        <begin position="222"/>
        <end position="236"/>
    </location>
</feature>
<evidence type="ECO:0000256" key="2">
    <source>
        <dbReference type="SAM" id="SignalP"/>
    </source>
</evidence>
<sequence>MMQPWAVVVLLLPLINGDVSHLPKEYIPPSAEQEPTTRSAADGQEVQKDPSGFYPSTGLPLPPGYAIPTGSNVPPSPVQPPNFPLPIYPPFFGFGGGSVEQGGGPGIGPVPSAYPNGGAFPGGPPNGGAFPGGPPNGGAFPGGPPNGGAFPGGPTNAAFQLPPGGPFGPQAGNFAQPGGFPQAGGFPPQGAGFQPQGIPGNGFPPQGAPFSPQPGVFPPQGGAFGPQGIPGNGFPGGNFPPQGGPFPGSAYPPEFLTNQGLPLTNPQGPFQGPSPAGFNVPAGFGGPVPGQNPYQQFGPGFGGPAPPGYSDEPAKEQPKDSERTVVAPPLADDPKSAADTVYASNGGYVYKRAK</sequence>